<name>A0ABV9QH74_9FIRM</name>
<dbReference type="Proteomes" id="UP001595916">
    <property type="component" value="Unassembled WGS sequence"/>
</dbReference>
<keyword evidence="1" id="KW-0812">Transmembrane</keyword>
<keyword evidence="3" id="KW-1185">Reference proteome</keyword>
<protein>
    <recommendedName>
        <fullName evidence="4">DUF4367 domain-containing protein</fullName>
    </recommendedName>
</protein>
<sequence length="275" mass="31067">MKDARGFFRGAKKGPSQKQEDVLFDRFLSEGLGRIAQEVDVPKDFSVDIRGLKGREEKMKTKKTSRYVLVMAIVLCCISATAFAVGSMAGYIGHSTNRGTTMPTQEKMKEYLGEVPKVVSEFENGYKFVDYAEGENSMVDDQGEKLETVKEYMFGFEDATNPGRNVSLLVSQKFMRSSEEDEKGVEDIEIGGKKAELYEMDYKFVPPNYELTAEDRKKQEDGVLEISYGSDKVEEEHTTIVSWEEGGLDYSLIYSGQYELRAQDLIEMAEEVIAK</sequence>
<evidence type="ECO:0000313" key="2">
    <source>
        <dbReference type="EMBL" id="MFC4803980.1"/>
    </source>
</evidence>
<evidence type="ECO:0000256" key="1">
    <source>
        <dbReference type="SAM" id="Phobius"/>
    </source>
</evidence>
<evidence type="ECO:0000313" key="3">
    <source>
        <dbReference type="Proteomes" id="UP001595916"/>
    </source>
</evidence>
<keyword evidence="1" id="KW-1133">Transmembrane helix</keyword>
<organism evidence="2 3">
    <name type="scientific">Filifactor villosus</name>
    <dbReference type="NCBI Taxonomy" id="29374"/>
    <lineage>
        <taxon>Bacteria</taxon>
        <taxon>Bacillati</taxon>
        <taxon>Bacillota</taxon>
        <taxon>Clostridia</taxon>
        <taxon>Peptostreptococcales</taxon>
        <taxon>Filifactoraceae</taxon>
        <taxon>Filifactor</taxon>
    </lineage>
</organism>
<gene>
    <name evidence="2" type="ORF">ACFO4R_02690</name>
</gene>
<accession>A0ABV9QH74</accession>
<feature type="transmembrane region" description="Helical" evidence="1">
    <location>
        <begin position="67"/>
        <end position="92"/>
    </location>
</feature>
<dbReference type="EMBL" id="JBHSHL010000008">
    <property type="protein sequence ID" value="MFC4803980.1"/>
    <property type="molecule type" value="Genomic_DNA"/>
</dbReference>
<comment type="caution">
    <text evidence="2">The sequence shown here is derived from an EMBL/GenBank/DDBJ whole genome shotgun (WGS) entry which is preliminary data.</text>
</comment>
<proteinExistence type="predicted"/>
<dbReference type="RefSeq" id="WP_379787458.1">
    <property type="nucleotide sequence ID" value="NZ_JBHSHL010000008.1"/>
</dbReference>
<evidence type="ECO:0008006" key="4">
    <source>
        <dbReference type="Google" id="ProtNLM"/>
    </source>
</evidence>
<keyword evidence="1" id="KW-0472">Membrane</keyword>
<reference evidence="3" key="1">
    <citation type="journal article" date="2019" name="Int. J. Syst. Evol. Microbiol.">
        <title>The Global Catalogue of Microorganisms (GCM) 10K type strain sequencing project: providing services to taxonomists for standard genome sequencing and annotation.</title>
        <authorList>
            <consortium name="The Broad Institute Genomics Platform"/>
            <consortium name="The Broad Institute Genome Sequencing Center for Infectious Disease"/>
            <person name="Wu L."/>
            <person name="Ma J."/>
        </authorList>
    </citation>
    <scope>NUCLEOTIDE SEQUENCE [LARGE SCALE GENOMIC DNA]</scope>
    <source>
        <strain evidence="3">CCUG 46385</strain>
    </source>
</reference>